<proteinExistence type="predicted"/>
<comment type="caution">
    <text evidence="2">The sequence shown here is derived from an EMBL/GenBank/DDBJ whole genome shotgun (WGS) entry which is preliminary data.</text>
</comment>
<evidence type="ECO:0000313" key="2">
    <source>
        <dbReference type="EMBL" id="MBC8611188.1"/>
    </source>
</evidence>
<dbReference type="AlphaFoldDB" id="A0A8J6TV78"/>
<dbReference type="EMBL" id="JACRTL010000004">
    <property type="protein sequence ID" value="MBC8611188.1"/>
    <property type="molecule type" value="Genomic_DNA"/>
</dbReference>
<evidence type="ECO:0000313" key="3">
    <source>
        <dbReference type="Proteomes" id="UP000632659"/>
    </source>
</evidence>
<feature type="domain" description="DRTGG" evidence="1">
    <location>
        <begin position="6"/>
        <end position="107"/>
    </location>
</feature>
<dbReference type="Proteomes" id="UP000632659">
    <property type="component" value="Unassembled WGS sequence"/>
</dbReference>
<protein>
    <recommendedName>
        <fullName evidence="1">DRTGG domain-containing protein</fullName>
    </recommendedName>
</protein>
<dbReference type="Gene3D" id="3.40.1390.20">
    <property type="entry name" value="HprK N-terminal domain-like"/>
    <property type="match status" value="1"/>
</dbReference>
<evidence type="ECO:0000259" key="1">
    <source>
        <dbReference type="Pfam" id="PF07085"/>
    </source>
</evidence>
<organism evidence="2 3">
    <name type="scientific">Massiliimalia timonensis</name>
    <dbReference type="NCBI Taxonomy" id="1987501"/>
    <lineage>
        <taxon>Bacteria</taxon>
        <taxon>Bacillati</taxon>
        <taxon>Bacillota</taxon>
        <taxon>Clostridia</taxon>
        <taxon>Eubacteriales</taxon>
        <taxon>Oscillospiraceae</taxon>
        <taxon>Massiliimalia</taxon>
    </lineage>
</organism>
<dbReference type="InterPro" id="IPR010766">
    <property type="entry name" value="DRTGG"/>
</dbReference>
<dbReference type="RefSeq" id="WP_154825620.1">
    <property type="nucleotide sequence ID" value="NZ_JACRTL010000004.1"/>
</dbReference>
<gene>
    <name evidence="2" type="ORF">H8702_08680</name>
</gene>
<dbReference type="SUPFAM" id="SSF75138">
    <property type="entry name" value="HprK N-terminal domain-like"/>
    <property type="match status" value="1"/>
</dbReference>
<sequence length="111" mass="11983">MTVLEMAKELHLEIISKGEAEVREIHGVYCCDLLSIVMGRAKADDAWITVMGNINAVAVAVLADVSCIVLSEGMGIDEESIAKAQEQDVCILKSGLPTFELSRKIAEFCAL</sequence>
<reference evidence="2" key="1">
    <citation type="submission" date="2020-08" db="EMBL/GenBank/DDBJ databases">
        <title>Genome public.</title>
        <authorList>
            <person name="Liu C."/>
            <person name="Sun Q."/>
        </authorList>
    </citation>
    <scope>NUCLEOTIDE SEQUENCE</scope>
    <source>
        <strain evidence="2">NSJ-15</strain>
    </source>
</reference>
<accession>A0A8J6TV78</accession>
<name>A0A8J6TV78_9FIRM</name>
<dbReference type="InterPro" id="IPR028979">
    <property type="entry name" value="Ser_kin/Pase_Hpr-like_N_sf"/>
</dbReference>
<dbReference type="Pfam" id="PF07085">
    <property type="entry name" value="DRTGG"/>
    <property type="match status" value="1"/>
</dbReference>
<keyword evidence="3" id="KW-1185">Reference proteome</keyword>